<dbReference type="PANTHER" id="PTHR35146:SF1">
    <property type="entry name" value="UPF0178 PROTEIN YAII"/>
    <property type="match status" value="1"/>
</dbReference>
<accession>A0ABV6DUL2</accession>
<name>A0ABV6DUL2_9BACL</name>
<gene>
    <name evidence="3" type="ORF">ACFFK0_28300</name>
</gene>
<dbReference type="RefSeq" id="WP_377474350.1">
    <property type="nucleotide sequence ID" value="NZ_JBHLWN010000117.1"/>
</dbReference>
<keyword evidence="4" id="KW-1185">Reference proteome</keyword>
<proteinExistence type="inferred from homology"/>
<sequence length="153" mass="17217">MDGRIFVDADACPVKSEIVGAGRSHSREVVMVASHDHRLEQQDGVRVVQVDRSDQSVDLYIANQIRRGDILVTQDFGLAALALAKGVRCLSNRGQEYSDGNIDYLLDRRNENARRRRGGGRTKGPKALTDEDRKQFLHSLTKLLLDQQENKFL</sequence>
<evidence type="ECO:0000313" key="4">
    <source>
        <dbReference type="Proteomes" id="UP001589776"/>
    </source>
</evidence>
<dbReference type="NCBIfam" id="NF001095">
    <property type="entry name" value="PRK00124.1"/>
    <property type="match status" value="1"/>
</dbReference>
<dbReference type="HAMAP" id="MF_00489">
    <property type="entry name" value="UPF0178"/>
    <property type="match status" value="1"/>
</dbReference>
<dbReference type="Proteomes" id="UP001589776">
    <property type="component" value="Unassembled WGS sequence"/>
</dbReference>
<dbReference type="EMBL" id="JBHLWN010000117">
    <property type="protein sequence ID" value="MFC0216304.1"/>
    <property type="molecule type" value="Genomic_DNA"/>
</dbReference>
<dbReference type="Pfam" id="PF02639">
    <property type="entry name" value="DUF188"/>
    <property type="match status" value="1"/>
</dbReference>
<dbReference type="InterPro" id="IPR003791">
    <property type="entry name" value="UPF0178"/>
</dbReference>
<reference evidence="3 4" key="1">
    <citation type="submission" date="2024-09" db="EMBL/GenBank/DDBJ databases">
        <authorList>
            <person name="Sun Q."/>
            <person name="Mori K."/>
        </authorList>
    </citation>
    <scope>NUCLEOTIDE SEQUENCE [LARGE SCALE GENOMIC DNA]</scope>
    <source>
        <strain evidence="3 4">CCM 7759</strain>
    </source>
</reference>
<protein>
    <recommendedName>
        <fullName evidence="2">UPF0178 protein ACFFK0_28300</fullName>
    </recommendedName>
</protein>
<comment type="caution">
    <text evidence="3">The sequence shown here is derived from an EMBL/GenBank/DDBJ whole genome shotgun (WGS) entry which is preliminary data.</text>
</comment>
<evidence type="ECO:0000256" key="2">
    <source>
        <dbReference type="HAMAP-Rule" id="MF_00489"/>
    </source>
</evidence>
<evidence type="ECO:0000256" key="1">
    <source>
        <dbReference type="ARBA" id="ARBA00008522"/>
    </source>
</evidence>
<organism evidence="3 4">
    <name type="scientific">Paenibacillus chartarius</name>
    <dbReference type="NCBI Taxonomy" id="747481"/>
    <lineage>
        <taxon>Bacteria</taxon>
        <taxon>Bacillati</taxon>
        <taxon>Bacillota</taxon>
        <taxon>Bacilli</taxon>
        <taxon>Bacillales</taxon>
        <taxon>Paenibacillaceae</taxon>
        <taxon>Paenibacillus</taxon>
    </lineage>
</organism>
<dbReference type="PANTHER" id="PTHR35146">
    <property type="entry name" value="UPF0178 PROTEIN YAII"/>
    <property type="match status" value="1"/>
</dbReference>
<comment type="similarity">
    <text evidence="1 2">Belongs to the UPF0178 family.</text>
</comment>
<evidence type="ECO:0000313" key="3">
    <source>
        <dbReference type="EMBL" id="MFC0216304.1"/>
    </source>
</evidence>